<feature type="transmembrane region" description="Helical" evidence="6">
    <location>
        <begin position="39"/>
        <end position="64"/>
    </location>
</feature>
<reference evidence="7 8" key="1">
    <citation type="submission" date="2019-10" db="EMBL/GenBank/DDBJ databases">
        <title>Bacillus aerolatum sp. nov., isolated from bioaerosol of sport playgrounds.</title>
        <authorList>
            <person name="Chen P."/>
            <person name="Zhang G."/>
        </authorList>
    </citation>
    <scope>NUCLEOTIDE SEQUENCE [LARGE SCALE GENOMIC DNA]</scope>
    <source>
        <strain evidence="7 8">CX253</strain>
    </source>
</reference>
<comment type="caution">
    <text evidence="7">The sequence shown here is derived from an EMBL/GenBank/DDBJ whole genome shotgun (WGS) entry which is preliminary data.</text>
</comment>
<keyword evidence="5 6" id="KW-0472">Membrane</keyword>
<dbReference type="EMBL" id="WEIO01000002">
    <property type="protein sequence ID" value="KAB7708178.1"/>
    <property type="molecule type" value="Genomic_DNA"/>
</dbReference>
<proteinExistence type="predicted"/>
<keyword evidence="2" id="KW-1003">Cell membrane</keyword>
<feature type="transmembrane region" description="Helical" evidence="6">
    <location>
        <begin position="341"/>
        <end position="364"/>
    </location>
</feature>
<keyword evidence="8" id="KW-1185">Reference proteome</keyword>
<dbReference type="Pfam" id="PF01943">
    <property type="entry name" value="Polysacc_synt"/>
    <property type="match status" value="1"/>
</dbReference>
<evidence type="ECO:0000256" key="5">
    <source>
        <dbReference type="ARBA" id="ARBA00023136"/>
    </source>
</evidence>
<dbReference type="GO" id="GO:0005886">
    <property type="term" value="C:plasma membrane"/>
    <property type="evidence" value="ECO:0007669"/>
    <property type="project" value="UniProtKB-SubCell"/>
</dbReference>
<feature type="transmembrane region" description="Helical" evidence="6">
    <location>
        <begin position="459"/>
        <end position="481"/>
    </location>
</feature>
<feature type="transmembrane region" description="Helical" evidence="6">
    <location>
        <begin position="225"/>
        <end position="243"/>
    </location>
</feature>
<feature type="transmembrane region" description="Helical" evidence="6">
    <location>
        <begin position="402"/>
        <end position="421"/>
    </location>
</feature>
<dbReference type="PANTHER" id="PTHR30250">
    <property type="entry name" value="PST FAMILY PREDICTED COLANIC ACID TRANSPORTER"/>
    <property type="match status" value="1"/>
</dbReference>
<organism evidence="7 8">
    <name type="scientific">Bacillus aerolatus</name>
    <dbReference type="NCBI Taxonomy" id="2653354"/>
    <lineage>
        <taxon>Bacteria</taxon>
        <taxon>Bacillati</taxon>
        <taxon>Bacillota</taxon>
        <taxon>Bacilli</taxon>
        <taxon>Bacillales</taxon>
        <taxon>Bacillaceae</taxon>
        <taxon>Bacillus</taxon>
    </lineage>
</organism>
<feature type="transmembrane region" description="Helical" evidence="6">
    <location>
        <begin position="312"/>
        <end position="335"/>
    </location>
</feature>
<evidence type="ECO:0000313" key="8">
    <source>
        <dbReference type="Proteomes" id="UP000429595"/>
    </source>
</evidence>
<comment type="subcellular location">
    <subcellularLocation>
        <location evidence="1">Cell membrane</location>
        <topology evidence="1">Multi-pass membrane protein</topology>
    </subcellularLocation>
</comment>
<dbReference type="AlphaFoldDB" id="A0A6I1FYI1"/>
<evidence type="ECO:0000313" key="7">
    <source>
        <dbReference type="EMBL" id="KAB7708178.1"/>
    </source>
</evidence>
<dbReference type="InterPro" id="IPR050833">
    <property type="entry name" value="Poly_Biosynth_Transport"/>
</dbReference>
<dbReference type="PANTHER" id="PTHR30250:SF11">
    <property type="entry name" value="O-ANTIGEN TRANSPORTER-RELATED"/>
    <property type="match status" value="1"/>
</dbReference>
<feature type="transmembrane region" description="Helical" evidence="6">
    <location>
        <begin position="183"/>
        <end position="205"/>
    </location>
</feature>
<gene>
    <name evidence="7" type="ORF">F9802_05600</name>
</gene>
<feature type="transmembrane region" description="Helical" evidence="6">
    <location>
        <begin position="126"/>
        <end position="148"/>
    </location>
</feature>
<feature type="transmembrane region" description="Helical" evidence="6">
    <location>
        <begin position="249"/>
        <end position="272"/>
    </location>
</feature>
<evidence type="ECO:0000256" key="3">
    <source>
        <dbReference type="ARBA" id="ARBA00022692"/>
    </source>
</evidence>
<dbReference type="InterPro" id="IPR002797">
    <property type="entry name" value="Polysacc_synth"/>
</dbReference>
<dbReference type="RefSeq" id="WP_152150163.1">
    <property type="nucleotide sequence ID" value="NZ_WEIO01000002.1"/>
</dbReference>
<keyword evidence="3 6" id="KW-0812">Transmembrane</keyword>
<feature type="transmembrane region" description="Helical" evidence="6">
    <location>
        <begin position="160"/>
        <end position="177"/>
    </location>
</feature>
<evidence type="ECO:0000256" key="4">
    <source>
        <dbReference type="ARBA" id="ARBA00022989"/>
    </source>
</evidence>
<feature type="transmembrane region" description="Helical" evidence="6">
    <location>
        <begin position="376"/>
        <end position="396"/>
    </location>
</feature>
<accession>A0A6I1FYI1</accession>
<protein>
    <submittedName>
        <fullName evidence="7">Oligosaccharide flippase family protein</fullName>
    </submittedName>
</protein>
<sequence>MKSQLKAGATLSYVALFINSAISIIYTPIMLSLLGQSEYGLYSLASATAGYVGVLNFGLGNALIRYTAKYKALNDEKRCSELYGLFFIMYGTLGAVALVAGIILTLNADLVFSNSLSIEELNKLEIIMGIMIANISIGIGLGMFNIIILAHEKFVFQKMIVILGSIINPLLMLPLLVKGYGAITMALVTALLSLLTIIINFNYCFKKIKINISFEKLEKGLVKEIIIFSSYIFLNLIIGQLYWSTDQVILGIYSGTVAVSIYTIGVSFIGYFSGFSSAISNVFLSKVSAMVMKGATDKELSELFIKVGRIQYIIISFALSGFIVFGQEFIYLWVGREYSESYIIAVIILAPMLVSLIQEMGGVILQAKNMQKFKSVVNISIAILNVIMSVIFVQWWGAIGCAIATAISFTLGNIIIINIYYWKKVKINIPKYWVNILFMSTPFVISLLYGITLNNQILANYWTVLFIKIFVFSVAYILLMWMTGMNKYEKDLLIVPIKRITRRLRIKDNVA</sequence>
<keyword evidence="4 6" id="KW-1133">Transmembrane helix</keyword>
<feature type="transmembrane region" description="Helical" evidence="6">
    <location>
        <begin position="85"/>
        <end position="106"/>
    </location>
</feature>
<name>A0A6I1FYI1_9BACI</name>
<evidence type="ECO:0000256" key="1">
    <source>
        <dbReference type="ARBA" id="ARBA00004651"/>
    </source>
</evidence>
<evidence type="ECO:0000256" key="6">
    <source>
        <dbReference type="SAM" id="Phobius"/>
    </source>
</evidence>
<evidence type="ECO:0000256" key="2">
    <source>
        <dbReference type="ARBA" id="ARBA00022475"/>
    </source>
</evidence>
<dbReference type="Proteomes" id="UP000429595">
    <property type="component" value="Unassembled WGS sequence"/>
</dbReference>
<feature type="transmembrane region" description="Helical" evidence="6">
    <location>
        <begin position="433"/>
        <end position="453"/>
    </location>
</feature>